<keyword evidence="2" id="KW-0472">Membrane</keyword>
<accession>A0ABW3XBQ3</accession>
<keyword evidence="2" id="KW-0812">Transmembrane</keyword>
<keyword evidence="4" id="KW-1185">Reference proteome</keyword>
<name>A0ABW3XBQ3_9ACTN</name>
<dbReference type="RefSeq" id="WP_381241108.1">
    <property type="nucleotide sequence ID" value="NZ_JBHTMM010000012.1"/>
</dbReference>
<evidence type="ECO:0000256" key="1">
    <source>
        <dbReference type="SAM" id="MobiDB-lite"/>
    </source>
</evidence>
<gene>
    <name evidence="3" type="ORF">ACFQ5X_12295</name>
</gene>
<evidence type="ECO:0000313" key="4">
    <source>
        <dbReference type="Proteomes" id="UP001597058"/>
    </source>
</evidence>
<evidence type="ECO:0000313" key="3">
    <source>
        <dbReference type="EMBL" id="MFD1306620.1"/>
    </source>
</evidence>
<protein>
    <submittedName>
        <fullName evidence="3">Uncharacterized protein</fullName>
    </submittedName>
</protein>
<keyword evidence="2" id="KW-1133">Transmembrane helix</keyword>
<feature type="region of interest" description="Disordered" evidence="1">
    <location>
        <begin position="1"/>
        <end position="23"/>
    </location>
</feature>
<reference evidence="4" key="1">
    <citation type="journal article" date="2019" name="Int. J. Syst. Evol. Microbiol.">
        <title>The Global Catalogue of Microorganisms (GCM) 10K type strain sequencing project: providing services to taxonomists for standard genome sequencing and annotation.</title>
        <authorList>
            <consortium name="The Broad Institute Genomics Platform"/>
            <consortium name="The Broad Institute Genome Sequencing Center for Infectious Disease"/>
            <person name="Wu L."/>
            <person name="Ma J."/>
        </authorList>
    </citation>
    <scope>NUCLEOTIDE SEQUENCE [LARGE SCALE GENOMIC DNA]</scope>
    <source>
        <strain evidence="4">CGMCC 4.7020</strain>
    </source>
</reference>
<proteinExistence type="predicted"/>
<feature type="transmembrane region" description="Helical" evidence="2">
    <location>
        <begin position="40"/>
        <end position="64"/>
    </location>
</feature>
<organism evidence="3 4">
    <name type="scientific">Streptomyces kaempferi</name>
    <dbReference type="NCBI Taxonomy" id="333725"/>
    <lineage>
        <taxon>Bacteria</taxon>
        <taxon>Bacillati</taxon>
        <taxon>Actinomycetota</taxon>
        <taxon>Actinomycetes</taxon>
        <taxon>Kitasatosporales</taxon>
        <taxon>Streptomycetaceae</taxon>
        <taxon>Streptomyces</taxon>
    </lineage>
</organism>
<evidence type="ECO:0000256" key="2">
    <source>
        <dbReference type="SAM" id="Phobius"/>
    </source>
</evidence>
<sequence>MRRGLPVAPARTGGSAPAPSPAGPATTIVPAVAPVAPVTVVAVVIGAFPVRALTLVPIVGVVRVRPRVRFRVRPGAARG</sequence>
<dbReference type="EMBL" id="JBHTMM010000012">
    <property type="protein sequence ID" value="MFD1306620.1"/>
    <property type="molecule type" value="Genomic_DNA"/>
</dbReference>
<feature type="compositionally biased region" description="Low complexity" evidence="1">
    <location>
        <begin position="8"/>
        <end position="23"/>
    </location>
</feature>
<comment type="caution">
    <text evidence="3">The sequence shown here is derived from an EMBL/GenBank/DDBJ whole genome shotgun (WGS) entry which is preliminary data.</text>
</comment>
<dbReference type="Proteomes" id="UP001597058">
    <property type="component" value="Unassembled WGS sequence"/>
</dbReference>